<evidence type="ECO:0000313" key="3">
    <source>
        <dbReference type="Proteomes" id="UP000291343"/>
    </source>
</evidence>
<feature type="transmembrane region" description="Helical" evidence="1">
    <location>
        <begin position="43"/>
        <end position="62"/>
    </location>
</feature>
<accession>A0A482WSH6</accession>
<reference evidence="2 3" key="1">
    <citation type="journal article" date="2017" name="Gigascience">
        <title>Genome sequence of the small brown planthopper, Laodelphax striatellus.</title>
        <authorList>
            <person name="Zhu J."/>
            <person name="Jiang F."/>
            <person name="Wang X."/>
            <person name="Yang P."/>
            <person name="Bao Y."/>
            <person name="Zhao W."/>
            <person name="Wang W."/>
            <person name="Lu H."/>
            <person name="Wang Q."/>
            <person name="Cui N."/>
            <person name="Li J."/>
            <person name="Chen X."/>
            <person name="Luo L."/>
            <person name="Yu J."/>
            <person name="Kang L."/>
            <person name="Cui F."/>
        </authorList>
    </citation>
    <scope>NUCLEOTIDE SEQUENCE [LARGE SCALE GENOMIC DNA]</scope>
    <source>
        <strain evidence="2">Lst14</strain>
    </source>
</reference>
<feature type="transmembrane region" description="Helical" evidence="1">
    <location>
        <begin position="18"/>
        <end position="37"/>
    </location>
</feature>
<evidence type="ECO:0000313" key="2">
    <source>
        <dbReference type="EMBL" id="RZF36569.1"/>
    </source>
</evidence>
<dbReference type="EMBL" id="QKKF02026142">
    <property type="protein sequence ID" value="RZF36569.1"/>
    <property type="molecule type" value="Genomic_DNA"/>
</dbReference>
<dbReference type="InParanoid" id="A0A482WSH6"/>
<dbReference type="AlphaFoldDB" id="A0A482WSH6"/>
<organism evidence="2 3">
    <name type="scientific">Laodelphax striatellus</name>
    <name type="common">Small brown planthopper</name>
    <name type="synonym">Delphax striatella</name>
    <dbReference type="NCBI Taxonomy" id="195883"/>
    <lineage>
        <taxon>Eukaryota</taxon>
        <taxon>Metazoa</taxon>
        <taxon>Ecdysozoa</taxon>
        <taxon>Arthropoda</taxon>
        <taxon>Hexapoda</taxon>
        <taxon>Insecta</taxon>
        <taxon>Pterygota</taxon>
        <taxon>Neoptera</taxon>
        <taxon>Paraneoptera</taxon>
        <taxon>Hemiptera</taxon>
        <taxon>Auchenorrhyncha</taxon>
        <taxon>Fulgoroidea</taxon>
        <taxon>Delphacidae</taxon>
        <taxon>Criomorphinae</taxon>
        <taxon>Laodelphax</taxon>
    </lineage>
</organism>
<evidence type="ECO:0000256" key="1">
    <source>
        <dbReference type="SAM" id="Phobius"/>
    </source>
</evidence>
<gene>
    <name evidence="2" type="ORF">LSTR_LSTR010680</name>
</gene>
<dbReference type="Proteomes" id="UP000291343">
    <property type="component" value="Unassembled WGS sequence"/>
</dbReference>
<keyword evidence="3" id="KW-1185">Reference proteome</keyword>
<dbReference type="SMR" id="A0A482WSH6"/>
<keyword evidence="1" id="KW-1133">Transmembrane helix</keyword>
<protein>
    <submittedName>
        <fullName evidence="2">Uncharacterized protein</fullName>
    </submittedName>
</protein>
<keyword evidence="1" id="KW-0812">Transmembrane</keyword>
<keyword evidence="1" id="KW-0472">Membrane</keyword>
<comment type="caution">
    <text evidence="2">The sequence shown here is derived from an EMBL/GenBank/DDBJ whole genome shotgun (WGS) entry which is preliminary data.</text>
</comment>
<sequence>MNDDDLCYDQEIFGAKKTLAWSLVAIIIAIAICMTIVFAGVHFLMYLILATMAVLTITYVAMHCNRGRHSTNDMDDASSFFEEVVEI</sequence>
<proteinExistence type="predicted"/>
<name>A0A482WSH6_LAOST</name>